<proteinExistence type="predicted"/>
<keyword evidence="8" id="KW-1185">Reference proteome</keyword>
<name>A0ABS9Q6J1_9MICO</name>
<feature type="transmembrane region" description="Helical" evidence="6">
    <location>
        <begin position="224"/>
        <end position="242"/>
    </location>
</feature>
<comment type="caution">
    <text evidence="7">The sequence shown here is derived from an EMBL/GenBank/DDBJ whole genome shotgun (WGS) entry which is preliminary data.</text>
</comment>
<feature type="region of interest" description="Disordered" evidence="5">
    <location>
        <begin position="90"/>
        <end position="117"/>
    </location>
</feature>
<feature type="transmembrane region" description="Helical" evidence="6">
    <location>
        <begin position="132"/>
        <end position="159"/>
    </location>
</feature>
<comment type="subcellular location">
    <subcellularLocation>
        <location evidence="1">Membrane</location>
        <topology evidence="1">Multi-pass membrane protein</topology>
    </subcellularLocation>
</comment>
<feature type="transmembrane region" description="Helical" evidence="6">
    <location>
        <begin position="34"/>
        <end position="52"/>
    </location>
</feature>
<evidence type="ECO:0000256" key="2">
    <source>
        <dbReference type="ARBA" id="ARBA00022692"/>
    </source>
</evidence>
<feature type="transmembrane region" description="Helical" evidence="6">
    <location>
        <begin position="6"/>
        <end position="27"/>
    </location>
</feature>
<accession>A0ABS9Q6J1</accession>
<feature type="transmembrane region" description="Helical" evidence="6">
    <location>
        <begin position="64"/>
        <end position="84"/>
    </location>
</feature>
<evidence type="ECO:0000313" key="8">
    <source>
        <dbReference type="Proteomes" id="UP001521931"/>
    </source>
</evidence>
<keyword evidence="4 6" id="KW-0472">Membrane</keyword>
<evidence type="ECO:0000256" key="3">
    <source>
        <dbReference type="ARBA" id="ARBA00022989"/>
    </source>
</evidence>
<keyword evidence="3 6" id="KW-1133">Transmembrane helix</keyword>
<evidence type="ECO:0000256" key="6">
    <source>
        <dbReference type="SAM" id="Phobius"/>
    </source>
</evidence>
<feature type="transmembrane region" description="Helical" evidence="6">
    <location>
        <begin position="196"/>
        <end position="218"/>
    </location>
</feature>
<feature type="compositionally biased region" description="Polar residues" evidence="5">
    <location>
        <begin position="97"/>
        <end position="112"/>
    </location>
</feature>
<dbReference type="Pfam" id="PF02535">
    <property type="entry name" value="Zip"/>
    <property type="match status" value="1"/>
</dbReference>
<dbReference type="RefSeq" id="WP_037214236.1">
    <property type="nucleotide sequence ID" value="NZ_DAMDMH010000038.1"/>
</dbReference>
<evidence type="ECO:0000256" key="5">
    <source>
        <dbReference type="SAM" id="MobiDB-lite"/>
    </source>
</evidence>
<evidence type="ECO:0000313" key="7">
    <source>
        <dbReference type="EMBL" id="MCG7323492.1"/>
    </source>
</evidence>
<protein>
    <submittedName>
        <fullName evidence="7">ZIP family metal transporter</fullName>
    </submittedName>
</protein>
<sequence>MSAVTQALTLVAFPVAAAAAGTAISILRPPRPRLVSAIQHFAAGVVVAALAGEVLPSLREEGNLPYAVLGFTAGVAVMLAMAAYSRRQEAAAAREPTPTTGSDSAAASTVSSPHGRGLATSVTRQVARRAAVALPLGLLVAVGMDLVIDGLLVGLGAVLGAAQGIILTIALTLEILFLSLSLGSELTEAGLNRAQSAATVVGLGLLTAVGAVGGAALLAGAGPAALAAVLAFGAAALLYLAVEELLVEAHEQTETTALAAMFFLGFLAVYVLGELTG</sequence>
<feature type="transmembrane region" description="Helical" evidence="6">
    <location>
        <begin position="254"/>
        <end position="273"/>
    </location>
</feature>
<feature type="transmembrane region" description="Helical" evidence="6">
    <location>
        <begin position="165"/>
        <end position="184"/>
    </location>
</feature>
<evidence type="ECO:0000256" key="4">
    <source>
        <dbReference type="ARBA" id="ARBA00023136"/>
    </source>
</evidence>
<keyword evidence="2 6" id="KW-0812">Transmembrane</keyword>
<organism evidence="7 8">
    <name type="scientific">Arsenicicoccus bolidensis</name>
    <dbReference type="NCBI Taxonomy" id="229480"/>
    <lineage>
        <taxon>Bacteria</taxon>
        <taxon>Bacillati</taxon>
        <taxon>Actinomycetota</taxon>
        <taxon>Actinomycetes</taxon>
        <taxon>Micrococcales</taxon>
        <taxon>Intrasporangiaceae</taxon>
        <taxon>Arsenicicoccus</taxon>
    </lineage>
</organism>
<dbReference type="EMBL" id="JAKRCV010000079">
    <property type="protein sequence ID" value="MCG7323492.1"/>
    <property type="molecule type" value="Genomic_DNA"/>
</dbReference>
<dbReference type="Proteomes" id="UP001521931">
    <property type="component" value="Unassembled WGS sequence"/>
</dbReference>
<dbReference type="InterPro" id="IPR003689">
    <property type="entry name" value="ZIP"/>
</dbReference>
<evidence type="ECO:0000256" key="1">
    <source>
        <dbReference type="ARBA" id="ARBA00004141"/>
    </source>
</evidence>
<gene>
    <name evidence="7" type="ORF">MHL29_16575</name>
</gene>
<reference evidence="7 8" key="1">
    <citation type="submission" date="2022-02" db="EMBL/GenBank/DDBJ databases">
        <title>Uncovering new skin microbiome diversity through culturing and metagenomics.</title>
        <authorList>
            <person name="Conlan S."/>
            <person name="Deming C."/>
            <person name="Nisc Comparative Sequencing Program N."/>
            <person name="Segre J.A."/>
        </authorList>
    </citation>
    <scope>NUCLEOTIDE SEQUENCE [LARGE SCALE GENOMIC DNA]</scope>
    <source>
        <strain evidence="7 8">ACRQZ</strain>
    </source>
</reference>